<feature type="domain" description="Dimethylamine monooxygenase subunit DmmA-like C-terminal" evidence="1">
    <location>
        <begin position="120"/>
        <end position="162"/>
    </location>
</feature>
<accession>A0A379JP63</accession>
<protein>
    <recommendedName>
        <fullName evidence="1">Dimethylamine monooxygenase subunit DmmA-like C-terminal domain-containing protein</fullName>
    </recommendedName>
</protein>
<name>A0A379JP63_ECTOL</name>
<dbReference type="RefSeq" id="WP_012019486.1">
    <property type="nucleotide sequence ID" value="NZ_CAURUH010000116.1"/>
</dbReference>
<dbReference type="NCBIfam" id="NF041259">
    <property type="entry name" value="mono_DmmA_fam"/>
    <property type="match status" value="1"/>
</dbReference>
<evidence type="ECO:0000259" key="1">
    <source>
        <dbReference type="Pfam" id="PF22289"/>
    </source>
</evidence>
<dbReference type="Proteomes" id="UP000255303">
    <property type="component" value="Unassembled WGS sequence"/>
</dbReference>
<dbReference type="InterPro" id="IPR048037">
    <property type="entry name" value="DmmA-like_C"/>
</dbReference>
<evidence type="ECO:0000313" key="3">
    <source>
        <dbReference type="Proteomes" id="UP000255303"/>
    </source>
</evidence>
<reference evidence="2 3" key="1">
    <citation type="submission" date="2018-06" db="EMBL/GenBank/DDBJ databases">
        <authorList>
            <consortium name="Pathogen Informatics"/>
            <person name="Doyle S."/>
        </authorList>
    </citation>
    <scope>NUCLEOTIDE SEQUENCE [LARGE SCALE GENOMIC DNA]</scope>
    <source>
        <strain evidence="2 3">NCTC10692</strain>
    </source>
</reference>
<dbReference type="Pfam" id="PF22289">
    <property type="entry name" value="DmmA-like_C"/>
    <property type="match status" value="1"/>
</dbReference>
<dbReference type="EMBL" id="UGUV01000002">
    <property type="protein sequence ID" value="SUD50124.1"/>
    <property type="molecule type" value="Genomic_DNA"/>
</dbReference>
<organism evidence="2 3">
    <name type="scientific">Ectopseudomonas oleovorans</name>
    <name type="common">Pseudomonas oleovorans</name>
    <dbReference type="NCBI Taxonomy" id="301"/>
    <lineage>
        <taxon>Bacteria</taxon>
        <taxon>Pseudomonadati</taxon>
        <taxon>Pseudomonadota</taxon>
        <taxon>Gammaproteobacteria</taxon>
        <taxon>Pseudomonadales</taxon>
        <taxon>Pseudomonadaceae</taxon>
        <taxon>Ectopseudomonas</taxon>
    </lineage>
</organism>
<gene>
    <name evidence="2" type="ORF">NCTC10692_00513</name>
</gene>
<evidence type="ECO:0000313" key="2">
    <source>
        <dbReference type="EMBL" id="SUD50124.1"/>
    </source>
</evidence>
<sequence length="175" mass="18696">MSSAATNHPFSVPRYPSGQTCPAASEHLLVTQGAGQEERDALAAQLGKVRITHLALPDFPSVADLQLVLSTTLKDARVGLRLDLRGDEAFVWPLHALARAAGLLADEIFMSSSPEGTRLVFCVHCATCQPATSAGHLTCTQCGVMLEVRRHFSQRLGAYLGVCADADQPYQGVQP</sequence>
<dbReference type="AlphaFoldDB" id="A0A379JP63"/>
<proteinExistence type="predicted"/>
<dbReference type="GeneID" id="300417254"/>